<dbReference type="InterPro" id="IPR011701">
    <property type="entry name" value="MFS"/>
</dbReference>
<dbReference type="InterPro" id="IPR012677">
    <property type="entry name" value="Nucleotide-bd_a/b_plait_sf"/>
</dbReference>
<feature type="transmembrane region" description="Helical" evidence="6">
    <location>
        <begin position="350"/>
        <end position="375"/>
    </location>
</feature>
<feature type="compositionally biased region" description="Basic and acidic residues" evidence="5">
    <location>
        <begin position="558"/>
        <end position="578"/>
    </location>
</feature>
<dbReference type="InterPro" id="IPR036259">
    <property type="entry name" value="MFS_trans_sf"/>
</dbReference>
<feature type="transmembrane region" description="Helical" evidence="6">
    <location>
        <begin position="323"/>
        <end position="344"/>
    </location>
</feature>
<evidence type="ECO:0000256" key="4">
    <source>
        <dbReference type="PROSITE-ProRule" id="PRU00176"/>
    </source>
</evidence>
<feature type="domain" description="RRM" evidence="7">
    <location>
        <begin position="912"/>
        <end position="995"/>
    </location>
</feature>
<name>A0A151Z3D6_TIELA</name>
<feature type="transmembrane region" description="Helical" evidence="6">
    <location>
        <begin position="194"/>
        <end position="216"/>
    </location>
</feature>
<gene>
    <name evidence="8" type="ORF">DLAC_11170</name>
</gene>
<dbReference type="InterPro" id="IPR003954">
    <property type="entry name" value="RRM_euk-type"/>
</dbReference>
<feature type="compositionally biased region" description="Low complexity" evidence="5">
    <location>
        <begin position="616"/>
        <end position="626"/>
    </location>
</feature>
<dbReference type="InterPro" id="IPR035979">
    <property type="entry name" value="RBD_domain_sf"/>
</dbReference>
<protein>
    <submittedName>
        <fullName evidence="8">Putative RNA splicing factor</fullName>
    </submittedName>
</protein>
<keyword evidence="6" id="KW-0812">Transmembrane</keyword>
<organism evidence="8 9">
    <name type="scientific">Tieghemostelium lacteum</name>
    <name type="common">Slime mold</name>
    <name type="synonym">Dictyostelium lacteum</name>
    <dbReference type="NCBI Taxonomy" id="361077"/>
    <lineage>
        <taxon>Eukaryota</taxon>
        <taxon>Amoebozoa</taxon>
        <taxon>Evosea</taxon>
        <taxon>Eumycetozoa</taxon>
        <taxon>Dictyostelia</taxon>
        <taxon>Dictyosteliales</taxon>
        <taxon>Raperosteliaceae</taxon>
        <taxon>Tieghemostelium</taxon>
    </lineage>
</organism>
<evidence type="ECO:0000256" key="6">
    <source>
        <dbReference type="SAM" id="Phobius"/>
    </source>
</evidence>
<keyword evidence="3 4" id="KW-0694">RNA-binding</keyword>
<feature type="region of interest" description="Disordered" evidence="5">
    <location>
        <begin position="454"/>
        <end position="503"/>
    </location>
</feature>
<proteinExistence type="predicted"/>
<dbReference type="PROSITE" id="PS50102">
    <property type="entry name" value="RRM"/>
    <property type="match status" value="3"/>
</dbReference>
<dbReference type="Proteomes" id="UP000076078">
    <property type="component" value="Unassembled WGS sequence"/>
</dbReference>
<feature type="transmembrane region" description="Helical" evidence="6">
    <location>
        <begin position="256"/>
        <end position="282"/>
    </location>
</feature>
<dbReference type="PANTHER" id="PTHR48036">
    <property type="entry name" value="SPLICING FACTOR (PAD-1), PUTATIVE (AFU_ORTHOLOGUE AFUA_1G15810)-RELATED"/>
    <property type="match status" value="1"/>
</dbReference>
<evidence type="ECO:0000256" key="5">
    <source>
        <dbReference type="SAM" id="MobiDB-lite"/>
    </source>
</evidence>
<reference evidence="8 9" key="1">
    <citation type="submission" date="2015-12" db="EMBL/GenBank/DDBJ databases">
        <title>Dictyostelia acquired genes for synthesis and detection of signals that induce cell-type specialization by lateral gene transfer from prokaryotes.</title>
        <authorList>
            <person name="Gloeckner G."/>
            <person name="Schaap P."/>
        </authorList>
    </citation>
    <scope>NUCLEOTIDE SEQUENCE [LARGE SCALE GENOMIC DNA]</scope>
    <source>
        <strain evidence="8 9">TK</strain>
    </source>
</reference>
<comment type="caution">
    <text evidence="8">The sequence shown here is derived from an EMBL/GenBank/DDBJ whole genome shotgun (WGS) entry which is preliminary data.</text>
</comment>
<dbReference type="OrthoDB" id="5411533at2759"/>
<dbReference type="Pfam" id="PF07690">
    <property type="entry name" value="MFS_1"/>
    <property type="match status" value="1"/>
</dbReference>
<dbReference type="SMART" id="SM00360">
    <property type="entry name" value="RRM"/>
    <property type="match status" value="3"/>
</dbReference>
<keyword evidence="1" id="KW-0597">Phosphoprotein</keyword>
<feature type="compositionally biased region" description="Low complexity" evidence="5">
    <location>
        <begin position="582"/>
        <end position="604"/>
    </location>
</feature>
<feature type="compositionally biased region" description="Low complexity" evidence="5">
    <location>
        <begin position="544"/>
        <end position="557"/>
    </location>
</feature>
<feature type="transmembrane region" description="Helical" evidence="6">
    <location>
        <begin position="154"/>
        <end position="174"/>
    </location>
</feature>
<dbReference type="EMBL" id="LODT01000051">
    <property type="protein sequence ID" value="KYQ88461.1"/>
    <property type="molecule type" value="Genomic_DNA"/>
</dbReference>
<dbReference type="GO" id="GO:0003723">
    <property type="term" value="F:RNA binding"/>
    <property type="evidence" value="ECO:0007669"/>
    <property type="project" value="UniProtKB-UniRule"/>
</dbReference>
<evidence type="ECO:0000256" key="2">
    <source>
        <dbReference type="ARBA" id="ARBA00022737"/>
    </source>
</evidence>
<dbReference type="InterPro" id="IPR006509">
    <property type="entry name" value="RBM39_SF"/>
</dbReference>
<dbReference type="SUPFAM" id="SSF103473">
    <property type="entry name" value="MFS general substrate transporter"/>
    <property type="match status" value="1"/>
</dbReference>
<dbReference type="STRING" id="361077.A0A151Z3D6"/>
<dbReference type="SMART" id="SM00361">
    <property type="entry name" value="RRM_1"/>
    <property type="match status" value="2"/>
</dbReference>
<dbReference type="InterPro" id="IPR029123">
    <property type="entry name" value="RBM39_linker"/>
</dbReference>
<feature type="transmembrane region" description="Helical" evidence="6">
    <location>
        <begin position="27"/>
        <end position="52"/>
    </location>
</feature>
<feature type="region of interest" description="Disordered" evidence="5">
    <location>
        <begin position="518"/>
        <end position="640"/>
    </location>
</feature>
<dbReference type="Gene3D" id="3.30.70.330">
    <property type="match status" value="3"/>
</dbReference>
<keyword evidence="9" id="KW-1185">Reference proteome</keyword>
<dbReference type="AlphaFoldDB" id="A0A151Z3D6"/>
<accession>A0A151Z3D6</accession>
<feature type="transmembrane region" description="Helical" evidence="6">
    <location>
        <begin position="58"/>
        <end position="77"/>
    </location>
</feature>
<feature type="compositionally biased region" description="Basic and acidic residues" evidence="5">
    <location>
        <begin position="518"/>
        <end position="543"/>
    </location>
</feature>
<keyword evidence="6" id="KW-1133">Transmembrane helix</keyword>
<dbReference type="Pfam" id="PF15519">
    <property type="entry name" value="RBM39linker"/>
    <property type="match status" value="1"/>
</dbReference>
<feature type="transmembrane region" description="Helical" evidence="6">
    <location>
        <begin position="294"/>
        <end position="311"/>
    </location>
</feature>
<evidence type="ECO:0000313" key="8">
    <source>
        <dbReference type="EMBL" id="KYQ88461.1"/>
    </source>
</evidence>
<dbReference type="GO" id="GO:0005634">
    <property type="term" value="C:nucleus"/>
    <property type="evidence" value="ECO:0007669"/>
    <property type="project" value="InterPro"/>
</dbReference>
<dbReference type="GO" id="GO:0006397">
    <property type="term" value="P:mRNA processing"/>
    <property type="evidence" value="ECO:0007669"/>
    <property type="project" value="InterPro"/>
</dbReference>
<keyword evidence="2" id="KW-0677">Repeat</keyword>
<evidence type="ECO:0000256" key="3">
    <source>
        <dbReference type="ARBA" id="ARBA00022884"/>
    </source>
</evidence>
<feature type="transmembrane region" description="Helical" evidence="6">
    <location>
        <begin position="89"/>
        <end position="109"/>
    </location>
</feature>
<feature type="compositionally biased region" description="Basic and acidic residues" evidence="5">
    <location>
        <begin position="484"/>
        <end position="503"/>
    </location>
</feature>
<feature type="transmembrane region" description="Helical" evidence="6">
    <location>
        <begin position="115"/>
        <end position="134"/>
    </location>
</feature>
<dbReference type="CDD" id="cd12285">
    <property type="entry name" value="RRM3_RBM39_like"/>
    <property type="match status" value="1"/>
</dbReference>
<dbReference type="Gene3D" id="1.20.1250.20">
    <property type="entry name" value="MFS general substrate transporter like domains"/>
    <property type="match status" value="1"/>
</dbReference>
<dbReference type="SUPFAM" id="SSF54928">
    <property type="entry name" value="RNA-binding domain, RBD"/>
    <property type="match status" value="2"/>
</dbReference>
<feature type="domain" description="RRM" evidence="7">
    <location>
        <begin position="640"/>
        <end position="717"/>
    </location>
</feature>
<evidence type="ECO:0000259" key="7">
    <source>
        <dbReference type="PROSITE" id="PS50102"/>
    </source>
</evidence>
<dbReference type="GO" id="GO:0022857">
    <property type="term" value="F:transmembrane transporter activity"/>
    <property type="evidence" value="ECO:0007669"/>
    <property type="project" value="InterPro"/>
</dbReference>
<feature type="transmembrane region" description="Helical" evidence="6">
    <location>
        <begin position="396"/>
        <end position="425"/>
    </location>
</feature>
<feature type="domain" description="RRM" evidence="7">
    <location>
        <begin position="729"/>
        <end position="803"/>
    </location>
</feature>
<dbReference type="InterPro" id="IPR000504">
    <property type="entry name" value="RRM_dom"/>
</dbReference>
<evidence type="ECO:0000256" key="1">
    <source>
        <dbReference type="ARBA" id="ARBA00022553"/>
    </source>
</evidence>
<sequence>MEYDIENENLLDSSDYQIVGKKFSRKYLIGILVVLLSNISTSIVSITIWPYLYLNKQSLIILGLSISTFHLGSTLGREFFNRYLENKKSYWFLLFTFIAITLIGDIIYAAFPQSFLIVLSRFIVGFGSSSQVILHSLLADSKDSILHRYRISKVSLFTSLSYIIGPVIVAAFSKLQIKAHFNIIASADIDGVNLLSWIAAFLTFFSIIVTAIGKLLDNSISQYYESEIYDAYQLPKPKQKPYRTQKSCIFPTEITLFLFVSVNFFVYSVGMIVETIFIPLMFDKSGYGPYNWDLTKISLFFMCLGISTCLSSTLSKRISNNRVLLYVSLVLTAIGFLFLIDWTHSSNPEIFRFCFGIMFIALSFPILIISIYNIFSELFENIYITYTHKFYHFSTILGKFISPILSTIIFLKIGHNIIFIFVSYLNRMSNTDIDIDNLLEESFNSFRKDISEDKKRTIDQIDQSQEVDDAQQPSDMKKRRSKSPPRDKDYRDRDYRDGYRDRDYYSRDRERDYRDRDYYGRDSRDRDYYGRDRDREYRDRDYDSGYSRSSRGYYSRSGYDRYDRERGDRYERDPKKPEPTQTASTSNVSTTPTTSTTTPSTVSPQGASKSIKEKPTSSVSGSTPPTAETIKEPDEESDQRTVFISNLSPNIAKQDLFEFFAPAGKVIDVSLIIDRVTNKPKGVGYVEFENVQQVQSAVQMSGKMVMGQPIAVHTIQPEKKATKSSTGNARIYVGFIHLNANEDQIRNIFLPYGEIEFINIHTKPGSKYAFVQFRNSENAKKAIQELNGSEFMGKNLKLNMVSEEKNSNGTYVQLPQPGKPLQTGPHTIQINNYHQHGNSFKDNNPLSSLDEDDGGIPLTAHGRALLTAKLQGKVLPGTATQITQQYQQHHNQHQMQPPQQQQPAIVNTFKSTCMLLKNMFDPEFETEENWDKEILNDTKEECMSFGKVEHIHLDKNTKGYIYVRFDNTDSPIAAINKLHGRWFSQRTISAELVPEPIYKLQFPW</sequence>
<dbReference type="InParanoid" id="A0A151Z3D6"/>
<evidence type="ECO:0000313" key="9">
    <source>
        <dbReference type="Proteomes" id="UP000076078"/>
    </source>
</evidence>
<dbReference type="NCBIfam" id="TIGR01622">
    <property type="entry name" value="SF-CC1"/>
    <property type="match status" value="1"/>
</dbReference>
<keyword evidence="6" id="KW-0472">Membrane</keyword>
<dbReference type="Pfam" id="PF00076">
    <property type="entry name" value="RRM_1"/>
    <property type="match status" value="3"/>
</dbReference>